<keyword evidence="1" id="KW-0547">Nucleotide-binding</keyword>
<dbReference type="SUPFAM" id="SSF52540">
    <property type="entry name" value="P-loop containing nucleoside triphosphate hydrolases"/>
    <property type="match status" value="1"/>
</dbReference>
<gene>
    <name evidence="5" type="ORF">Poly59_53230</name>
</gene>
<name>A0A5C6EJ90_9BACT</name>
<evidence type="ECO:0000256" key="2">
    <source>
        <dbReference type="ARBA" id="ARBA00022840"/>
    </source>
</evidence>
<dbReference type="Proteomes" id="UP000317977">
    <property type="component" value="Unassembled WGS sequence"/>
</dbReference>
<dbReference type="Gene3D" id="3.40.50.300">
    <property type="entry name" value="P-loop containing nucleotide triphosphate hydrolases"/>
    <property type="match status" value="1"/>
</dbReference>
<dbReference type="AlphaFoldDB" id="A0A5C6EJ90"/>
<dbReference type="InterPro" id="IPR003593">
    <property type="entry name" value="AAA+_ATPase"/>
</dbReference>
<reference evidence="5 6" key="1">
    <citation type="submission" date="2019-02" db="EMBL/GenBank/DDBJ databases">
        <title>Deep-cultivation of Planctomycetes and their phenomic and genomic characterization uncovers novel biology.</title>
        <authorList>
            <person name="Wiegand S."/>
            <person name="Jogler M."/>
            <person name="Boedeker C."/>
            <person name="Pinto D."/>
            <person name="Vollmers J."/>
            <person name="Rivas-Marin E."/>
            <person name="Kohn T."/>
            <person name="Peeters S.H."/>
            <person name="Heuer A."/>
            <person name="Rast P."/>
            <person name="Oberbeckmann S."/>
            <person name="Bunk B."/>
            <person name="Jeske O."/>
            <person name="Meyerdierks A."/>
            <person name="Storesund J.E."/>
            <person name="Kallscheuer N."/>
            <person name="Luecker S."/>
            <person name="Lage O.M."/>
            <person name="Pohl T."/>
            <person name="Merkel B.J."/>
            <person name="Hornburger P."/>
            <person name="Mueller R.-W."/>
            <person name="Bruemmer F."/>
            <person name="Labrenz M."/>
            <person name="Spormann A.M."/>
            <person name="Op Den Camp H."/>
            <person name="Overmann J."/>
            <person name="Amann R."/>
            <person name="Jetten M.S.M."/>
            <person name="Mascher T."/>
            <person name="Medema M.H."/>
            <person name="Devos D.P."/>
            <person name="Kaster A.-K."/>
            <person name="Ovreas L."/>
            <person name="Rohde M."/>
            <person name="Galperin M.Y."/>
            <person name="Jogler C."/>
        </authorList>
    </citation>
    <scope>NUCLEOTIDE SEQUENCE [LARGE SCALE GENOMIC DNA]</scope>
    <source>
        <strain evidence="5 6">Poly59</strain>
    </source>
</reference>
<dbReference type="GO" id="GO:0016887">
    <property type="term" value="F:ATP hydrolysis activity"/>
    <property type="evidence" value="ECO:0007669"/>
    <property type="project" value="InterPro"/>
</dbReference>
<dbReference type="FunFam" id="3.40.50.300:FF:000640">
    <property type="entry name" value="MoxR family ATPase"/>
    <property type="match status" value="1"/>
</dbReference>
<comment type="similarity">
    <text evidence="3">Belongs to the MoxR family.</text>
</comment>
<protein>
    <submittedName>
        <fullName evidence="5">ATPase family associated with various cellular activities (AAA)</fullName>
    </submittedName>
</protein>
<dbReference type="SMART" id="SM00382">
    <property type="entry name" value="AAA"/>
    <property type="match status" value="1"/>
</dbReference>
<dbReference type="RefSeq" id="WP_146536834.1">
    <property type="nucleotide sequence ID" value="NZ_SJPX01000005.1"/>
</dbReference>
<dbReference type="OrthoDB" id="9773454at2"/>
<evidence type="ECO:0000256" key="3">
    <source>
        <dbReference type="ARBA" id="ARBA00061607"/>
    </source>
</evidence>
<dbReference type="PANTHER" id="PTHR42759:SF1">
    <property type="entry name" value="MAGNESIUM-CHELATASE SUBUNIT CHLD"/>
    <property type="match status" value="1"/>
</dbReference>
<dbReference type="PANTHER" id="PTHR42759">
    <property type="entry name" value="MOXR FAMILY PROTEIN"/>
    <property type="match status" value="1"/>
</dbReference>
<dbReference type="Pfam" id="PF17863">
    <property type="entry name" value="AAA_lid_2"/>
    <property type="match status" value="1"/>
</dbReference>
<dbReference type="EMBL" id="SJPX01000005">
    <property type="protein sequence ID" value="TWU48475.1"/>
    <property type="molecule type" value="Genomic_DNA"/>
</dbReference>
<proteinExistence type="inferred from homology"/>
<evidence type="ECO:0000259" key="4">
    <source>
        <dbReference type="SMART" id="SM00382"/>
    </source>
</evidence>
<dbReference type="InterPro" id="IPR027417">
    <property type="entry name" value="P-loop_NTPase"/>
</dbReference>
<dbReference type="GO" id="GO:0005524">
    <property type="term" value="F:ATP binding"/>
    <property type="evidence" value="ECO:0007669"/>
    <property type="project" value="UniProtKB-KW"/>
</dbReference>
<keyword evidence="6" id="KW-1185">Reference proteome</keyword>
<organism evidence="5 6">
    <name type="scientific">Rubripirellula reticaptiva</name>
    <dbReference type="NCBI Taxonomy" id="2528013"/>
    <lineage>
        <taxon>Bacteria</taxon>
        <taxon>Pseudomonadati</taxon>
        <taxon>Planctomycetota</taxon>
        <taxon>Planctomycetia</taxon>
        <taxon>Pirellulales</taxon>
        <taxon>Pirellulaceae</taxon>
        <taxon>Rubripirellula</taxon>
    </lineage>
</organism>
<dbReference type="InterPro" id="IPR041628">
    <property type="entry name" value="ChlI/MoxR_AAA_lid"/>
</dbReference>
<keyword evidence="2" id="KW-0067">ATP-binding</keyword>
<dbReference type="CDD" id="cd00009">
    <property type="entry name" value="AAA"/>
    <property type="match status" value="1"/>
</dbReference>
<dbReference type="Pfam" id="PF07726">
    <property type="entry name" value="AAA_3"/>
    <property type="match status" value="1"/>
</dbReference>
<comment type="caution">
    <text evidence="5">The sequence shown here is derived from an EMBL/GenBank/DDBJ whole genome shotgun (WGS) entry which is preliminary data.</text>
</comment>
<dbReference type="InterPro" id="IPR011703">
    <property type="entry name" value="ATPase_AAA-3"/>
</dbReference>
<dbReference type="Gene3D" id="1.10.8.80">
    <property type="entry name" value="Magnesium chelatase subunit I, C-Terminal domain"/>
    <property type="match status" value="1"/>
</dbReference>
<evidence type="ECO:0000313" key="6">
    <source>
        <dbReference type="Proteomes" id="UP000317977"/>
    </source>
</evidence>
<dbReference type="InterPro" id="IPR050764">
    <property type="entry name" value="CbbQ/NirQ/NorQ/GpvN"/>
</dbReference>
<accession>A0A5C6EJ90</accession>
<evidence type="ECO:0000256" key="1">
    <source>
        <dbReference type="ARBA" id="ARBA00022741"/>
    </source>
</evidence>
<sequence>MSTSVESMQAEAAQFRDRYNAVRDMIGRVIVGHDDIVHGVLTAILCGGHCLLEGVPGLGKTMLVRTLAEVLDLEFNRVQFTPDLMPADILGTNMIVEDDAGRRKFEFQKGPVFTQILLADEINRATPKTQSAMLETMQEGTVTAGGKRFELSKPFFVLATQNPIEQEGTYPLPEAQLDRFLFKLVVGYSSREDLNVIVDRTTRGEKISLDKVMDGAELIKWQGMVRQVILAPHVQDYLVRLNLATHPDGPHSVDATNNYVRWGASPRGAQTLALAAKVRALLDGRFNVSFEDVRRVFLPAMRHRVLLNFEAQAEGIEPDTVLLDILEKVPEKAD</sequence>
<dbReference type="PIRSF" id="PIRSF002849">
    <property type="entry name" value="AAA_ATPase_chaperone_MoxR_prd"/>
    <property type="match status" value="1"/>
</dbReference>
<evidence type="ECO:0000313" key="5">
    <source>
        <dbReference type="EMBL" id="TWU48475.1"/>
    </source>
</evidence>
<feature type="domain" description="AAA+ ATPase" evidence="4">
    <location>
        <begin position="46"/>
        <end position="190"/>
    </location>
</feature>